<reference evidence="3 4" key="1">
    <citation type="submission" date="2024-02" db="EMBL/GenBank/DDBJ databases">
        <authorList>
            <person name="Chen Y."/>
            <person name="Shah S."/>
            <person name="Dougan E. K."/>
            <person name="Thang M."/>
            <person name="Chan C."/>
        </authorList>
    </citation>
    <scope>NUCLEOTIDE SEQUENCE [LARGE SCALE GENOMIC DNA]</scope>
</reference>
<dbReference type="EMBL" id="CAXAMN010014647">
    <property type="protein sequence ID" value="CAK9043908.1"/>
    <property type="molecule type" value="Genomic_DNA"/>
</dbReference>
<sequence>MAGQFDVILFGATGFTGSLMLQYLLQKGNVKFAICGRSRAKLEKAIETASSKPEILVLDVLSASHEEVKEVVKKAKCVCTSIGPFVECGEPLVKASAELGVDYVDTSGESTFMRQMIEKYDAVARQSGARIAIHCGQDEEGRRGPKDCVPWDLMVWKLWKILGSDFTGIKILSEIKGVPSGGSLGFDPLYLADGKKSECLTQVDLPRGSQFYAEAQQKGGPWIMGPVMANGIRRSRSGAVEREFGVPVARAARGSGRHVGGREGEEDRWE</sequence>
<accession>A0ABP0LYN5</accession>
<comment type="similarity">
    <text evidence="1">Belongs to the saccharopine dehydrogenase family.</text>
</comment>
<name>A0ABP0LYN5_9DINO</name>
<keyword evidence="4" id="KW-1185">Reference proteome</keyword>
<protein>
    <recommendedName>
        <fullName evidence="2">Saccharopine dehydrogenase NADP binding domain-containing protein</fullName>
    </recommendedName>
</protein>
<dbReference type="Gene3D" id="3.40.50.720">
    <property type="entry name" value="NAD(P)-binding Rossmann-like Domain"/>
    <property type="match status" value="1"/>
</dbReference>
<dbReference type="InterPro" id="IPR005097">
    <property type="entry name" value="Sacchrp_dh_NADP-bd"/>
</dbReference>
<evidence type="ECO:0000259" key="2">
    <source>
        <dbReference type="Pfam" id="PF03435"/>
    </source>
</evidence>
<evidence type="ECO:0000313" key="4">
    <source>
        <dbReference type="Proteomes" id="UP001642484"/>
    </source>
</evidence>
<organism evidence="3 4">
    <name type="scientific">Durusdinium trenchii</name>
    <dbReference type="NCBI Taxonomy" id="1381693"/>
    <lineage>
        <taxon>Eukaryota</taxon>
        <taxon>Sar</taxon>
        <taxon>Alveolata</taxon>
        <taxon>Dinophyceae</taxon>
        <taxon>Suessiales</taxon>
        <taxon>Symbiodiniaceae</taxon>
        <taxon>Durusdinium</taxon>
    </lineage>
</organism>
<comment type="caution">
    <text evidence="3">The sequence shown here is derived from an EMBL/GenBank/DDBJ whole genome shotgun (WGS) entry which is preliminary data.</text>
</comment>
<evidence type="ECO:0000256" key="1">
    <source>
        <dbReference type="ARBA" id="ARBA00038048"/>
    </source>
</evidence>
<proteinExistence type="inferred from homology"/>
<dbReference type="InterPro" id="IPR036291">
    <property type="entry name" value="NAD(P)-bd_dom_sf"/>
</dbReference>
<gene>
    <name evidence="3" type="ORF">CCMP2556_LOCUS23178</name>
</gene>
<feature type="domain" description="Saccharopine dehydrogenase NADP binding" evidence="2">
    <location>
        <begin position="7"/>
        <end position="129"/>
    </location>
</feature>
<dbReference type="InterPro" id="IPR051276">
    <property type="entry name" value="Saccharopine_DH-like_oxidrdct"/>
</dbReference>
<dbReference type="Pfam" id="PF03435">
    <property type="entry name" value="Sacchrp_dh_NADP"/>
    <property type="match status" value="1"/>
</dbReference>
<dbReference type="SUPFAM" id="SSF51735">
    <property type="entry name" value="NAD(P)-binding Rossmann-fold domains"/>
    <property type="match status" value="1"/>
</dbReference>
<evidence type="ECO:0000313" key="3">
    <source>
        <dbReference type="EMBL" id="CAK9043908.1"/>
    </source>
</evidence>
<dbReference type="PANTHER" id="PTHR12286">
    <property type="entry name" value="SACCHAROPINE DEHYDROGENASE-LIKE OXIDOREDUCTASE"/>
    <property type="match status" value="1"/>
</dbReference>
<dbReference type="Proteomes" id="UP001642484">
    <property type="component" value="Unassembled WGS sequence"/>
</dbReference>
<dbReference type="PANTHER" id="PTHR12286:SF5">
    <property type="entry name" value="SACCHAROPINE DEHYDROGENASE-LIKE OXIDOREDUCTASE"/>
    <property type="match status" value="1"/>
</dbReference>